<evidence type="ECO:0000256" key="1">
    <source>
        <dbReference type="SAM" id="SignalP"/>
    </source>
</evidence>
<evidence type="ECO:0000313" key="2">
    <source>
        <dbReference type="EMBL" id="GLB50820.1"/>
    </source>
</evidence>
<proteinExistence type="predicted"/>
<comment type="caution">
    <text evidence="2">The sequence shown here is derived from an EMBL/GenBank/DDBJ whole genome shotgun (WGS) entry which is preliminary data.</text>
</comment>
<name>A0ABQ5MN34_9FLAO</name>
<keyword evidence="3" id="KW-1185">Reference proteome</keyword>
<sequence length="443" mass="50052">MKVLVKGVTLLLCLITQAVVAQVQKKEFKESFNVSSDVTVAVNTMNADVVFDTWNQNKVEVIATIEIEGLSKEEAQEYFNNWDFEALGNSTKVTITAGGGNTPLIFKGEPDKFDFHFDFDFPEVVAMEMDSLLILPPPPPAIMELANVDFDYEAFEKDGDAYLKKWQKQWAKEYKKSNIEKEMKEWGEKMAKKQEVWAEKNKALMEKQELLIIKQQAEKAAQKTQEFFLNSGENEIIIIKDGKTVQLKIKKKIEIKLPKDAKLKINVRHGEVKLADNANINATLFYAGLHANTVQGNHTVIESSYAPVSIEQWNQGKLILNFSKDVSINAVNNIDLVSNSSDVTINKLTNKAFINANFGTLTMSNISQNFTFLDLRMDNMEGTIKMPNVAYKLKLALENTDVKSPVTWKFVKENKGYKEGYNKTNKVTSQLAVSGIFSNLIFL</sequence>
<organism evidence="2 3">
    <name type="scientific">Neptunitalea lumnitzerae</name>
    <dbReference type="NCBI Taxonomy" id="2965509"/>
    <lineage>
        <taxon>Bacteria</taxon>
        <taxon>Pseudomonadati</taxon>
        <taxon>Bacteroidota</taxon>
        <taxon>Flavobacteriia</taxon>
        <taxon>Flavobacteriales</taxon>
        <taxon>Flavobacteriaceae</taxon>
        <taxon>Neptunitalea</taxon>
    </lineage>
</organism>
<keyword evidence="1" id="KW-0732">Signal</keyword>
<feature type="chain" id="PRO_5047519186" description="Adhesin domain-containing protein" evidence="1">
    <location>
        <begin position="22"/>
        <end position="443"/>
    </location>
</feature>
<dbReference type="RefSeq" id="WP_281766458.1">
    <property type="nucleotide sequence ID" value="NZ_BRVO01000005.1"/>
</dbReference>
<protein>
    <recommendedName>
        <fullName evidence="4">Adhesin domain-containing protein</fullName>
    </recommendedName>
</protein>
<gene>
    <name evidence="2" type="ORF">Y10_31880</name>
</gene>
<feature type="signal peptide" evidence="1">
    <location>
        <begin position="1"/>
        <end position="21"/>
    </location>
</feature>
<evidence type="ECO:0000313" key="3">
    <source>
        <dbReference type="Proteomes" id="UP001143543"/>
    </source>
</evidence>
<accession>A0ABQ5MN34</accession>
<reference evidence="2" key="1">
    <citation type="submission" date="2022-07" db="EMBL/GenBank/DDBJ databases">
        <title>Taxonomy of Novel Oxalotrophic and Methylotrophic Bacteria.</title>
        <authorList>
            <person name="Sahin N."/>
            <person name="Tani A."/>
        </authorList>
    </citation>
    <scope>NUCLEOTIDE SEQUENCE</scope>
    <source>
        <strain evidence="2">Y10</strain>
    </source>
</reference>
<dbReference type="Proteomes" id="UP001143543">
    <property type="component" value="Unassembled WGS sequence"/>
</dbReference>
<dbReference type="EMBL" id="BRVO01000005">
    <property type="protein sequence ID" value="GLB50820.1"/>
    <property type="molecule type" value="Genomic_DNA"/>
</dbReference>
<evidence type="ECO:0008006" key="4">
    <source>
        <dbReference type="Google" id="ProtNLM"/>
    </source>
</evidence>